<feature type="repeat" description="ANK" evidence="3">
    <location>
        <begin position="72"/>
        <end position="104"/>
    </location>
</feature>
<evidence type="ECO:0000256" key="1">
    <source>
        <dbReference type="ARBA" id="ARBA00022737"/>
    </source>
</evidence>
<dbReference type="SUPFAM" id="SSF48403">
    <property type="entry name" value="Ankyrin repeat"/>
    <property type="match status" value="1"/>
</dbReference>
<dbReference type="Gene3D" id="1.25.40.20">
    <property type="entry name" value="Ankyrin repeat-containing domain"/>
    <property type="match status" value="2"/>
</dbReference>
<dbReference type="EMBL" id="GIBP01009400">
    <property type="protein sequence ID" value="NDV38369.1"/>
    <property type="molecule type" value="Transcribed_RNA"/>
</dbReference>
<name>A0A6B2LMI4_9EUKA</name>
<keyword evidence="1" id="KW-0677">Repeat</keyword>
<protein>
    <submittedName>
        <fullName evidence="4">Uncharacterized protein</fullName>
    </submittedName>
</protein>
<keyword evidence="2 3" id="KW-0040">ANK repeat</keyword>
<feature type="repeat" description="ANK" evidence="3">
    <location>
        <begin position="38"/>
        <end position="70"/>
    </location>
</feature>
<sequence length="158" mass="16808">MEDLDFDHGLHGGALNNNVERVRSLLSKGANPNEVDKAGYTPLLYSSRNGNVEITNLLLQARANPNATTGALKTTALHRACAMGHTQVVVSLLGNQADATLQDSDGETALHRAVKKGNPEIVSLILKKSPSAAQISDNVGNLPIQLTDNPQILQLLNI</sequence>
<dbReference type="PROSITE" id="PS50088">
    <property type="entry name" value="ANK_REPEAT"/>
    <property type="match status" value="4"/>
</dbReference>
<dbReference type="Pfam" id="PF12796">
    <property type="entry name" value="Ank_2"/>
    <property type="match status" value="1"/>
</dbReference>
<organism evidence="4">
    <name type="scientific">Arcella intermedia</name>
    <dbReference type="NCBI Taxonomy" id="1963864"/>
    <lineage>
        <taxon>Eukaryota</taxon>
        <taxon>Amoebozoa</taxon>
        <taxon>Tubulinea</taxon>
        <taxon>Elardia</taxon>
        <taxon>Arcellinida</taxon>
        <taxon>Sphaerothecina</taxon>
        <taxon>Arcellidae</taxon>
        <taxon>Arcella</taxon>
    </lineage>
</organism>
<evidence type="ECO:0000256" key="2">
    <source>
        <dbReference type="ARBA" id="ARBA00023043"/>
    </source>
</evidence>
<dbReference type="PANTHER" id="PTHR24171:SF9">
    <property type="entry name" value="ANKYRIN REPEAT DOMAIN-CONTAINING PROTEIN 39"/>
    <property type="match status" value="1"/>
</dbReference>
<dbReference type="PROSITE" id="PS50297">
    <property type="entry name" value="ANK_REP_REGION"/>
    <property type="match status" value="2"/>
</dbReference>
<dbReference type="Pfam" id="PF00023">
    <property type="entry name" value="Ank"/>
    <property type="match status" value="1"/>
</dbReference>
<accession>A0A6B2LMI4</accession>
<evidence type="ECO:0000313" key="4">
    <source>
        <dbReference type="EMBL" id="NDV38369.1"/>
    </source>
</evidence>
<evidence type="ECO:0000256" key="3">
    <source>
        <dbReference type="PROSITE-ProRule" id="PRU00023"/>
    </source>
</evidence>
<dbReference type="InterPro" id="IPR002110">
    <property type="entry name" value="Ankyrin_rpt"/>
</dbReference>
<dbReference type="SMART" id="SM00248">
    <property type="entry name" value="ANK"/>
    <property type="match status" value="4"/>
</dbReference>
<proteinExistence type="predicted"/>
<dbReference type="AlphaFoldDB" id="A0A6B2LMI4"/>
<dbReference type="InterPro" id="IPR036770">
    <property type="entry name" value="Ankyrin_rpt-contain_sf"/>
</dbReference>
<reference evidence="4" key="1">
    <citation type="journal article" date="2020" name="J. Eukaryot. Microbiol.">
        <title>De novo Sequencing, Assembly and Annotation of the Transcriptome for the Free-Living Testate Amoeba Arcella intermedia.</title>
        <authorList>
            <person name="Ribeiro G.M."/>
            <person name="Porfirio-Sousa A.L."/>
            <person name="Maurer-Alcala X.X."/>
            <person name="Katz L.A."/>
            <person name="Lahr D.J.G."/>
        </authorList>
    </citation>
    <scope>NUCLEOTIDE SEQUENCE</scope>
</reference>
<feature type="repeat" description="ANK" evidence="3">
    <location>
        <begin position="10"/>
        <end position="37"/>
    </location>
</feature>
<feature type="repeat" description="ANK" evidence="3">
    <location>
        <begin position="105"/>
        <end position="137"/>
    </location>
</feature>
<dbReference type="PANTHER" id="PTHR24171">
    <property type="entry name" value="ANKYRIN REPEAT DOMAIN-CONTAINING PROTEIN 39-RELATED"/>
    <property type="match status" value="1"/>
</dbReference>